<dbReference type="PANTHER" id="PTHR42686">
    <property type="entry name" value="GH17980P-RELATED"/>
    <property type="match status" value="1"/>
</dbReference>
<dbReference type="STRING" id="857342.A0A2T3B2Y6"/>
<dbReference type="Proteomes" id="UP000241818">
    <property type="component" value="Unassembled WGS sequence"/>
</dbReference>
<dbReference type="CDD" id="cd19164">
    <property type="entry name" value="AKR_ARA2"/>
    <property type="match status" value="1"/>
</dbReference>
<dbReference type="PANTHER" id="PTHR42686:SF1">
    <property type="entry name" value="GH17980P-RELATED"/>
    <property type="match status" value="1"/>
</dbReference>
<dbReference type="EMBL" id="KZ679010">
    <property type="protein sequence ID" value="PSS20006.1"/>
    <property type="molecule type" value="Genomic_DNA"/>
</dbReference>
<dbReference type="GeneID" id="36568697"/>
<organism evidence="3 4">
    <name type="scientific">Amorphotheca resinae ATCC 22711</name>
    <dbReference type="NCBI Taxonomy" id="857342"/>
    <lineage>
        <taxon>Eukaryota</taxon>
        <taxon>Fungi</taxon>
        <taxon>Dikarya</taxon>
        <taxon>Ascomycota</taxon>
        <taxon>Pezizomycotina</taxon>
        <taxon>Leotiomycetes</taxon>
        <taxon>Helotiales</taxon>
        <taxon>Amorphothecaceae</taxon>
        <taxon>Amorphotheca</taxon>
    </lineage>
</organism>
<dbReference type="InterPro" id="IPR023210">
    <property type="entry name" value="NADP_OxRdtase_dom"/>
</dbReference>
<dbReference type="SUPFAM" id="SSF51430">
    <property type="entry name" value="NAD(P)-linked oxidoreductase"/>
    <property type="match status" value="1"/>
</dbReference>
<dbReference type="InterPro" id="IPR044480">
    <property type="entry name" value="Ara2-like"/>
</dbReference>
<evidence type="ECO:0000313" key="4">
    <source>
        <dbReference type="Proteomes" id="UP000241818"/>
    </source>
</evidence>
<protein>
    <recommendedName>
        <fullName evidence="2">NADP-dependent oxidoreductase domain-containing protein</fullName>
    </recommendedName>
</protein>
<dbReference type="InterPro" id="IPR036812">
    <property type="entry name" value="NAD(P)_OxRdtase_dom_sf"/>
</dbReference>
<accession>A0A2T3B2Y6</accession>
<name>A0A2T3B2Y6_AMORE</name>
<gene>
    <name evidence="3" type="ORF">M430DRAFT_100207</name>
</gene>
<dbReference type="GO" id="GO:0070485">
    <property type="term" value="P:dehydro-D-arabinono-1,4-lactone biosynthetic process"/>
    <property type="evidence" value="ECO:0007669"/>
    <property type="project" value="TreeGrafter"/>
</dbReference>
<reference evidence="3 4" key="1">
    <citation type="journal article" date="2018" name="New Phytol.">
        <title>Comparative genomics and transcriptomics depict ericoid mycorrhizal fungi as versatile saprotrophs and plant mutualists.</title>
        <authorList>
            <person name="Martino E."/>
            <person name="Morin E."/>
            <person name="Grelet G.A."/>
            <person name="Kuo A."/>
            <person name="Kohler A."/>
            <person name="Daghino S."/>
            <person name="Barry K.W."/>
            <person name="Cichocki N."/>
            <person name="Clum A."/>
            <person name="Dockter R.B."/>
            <person name="Hainaut M."/>
            <person name="Kuo R.C."/>
            <person name="LaButti K."/>
            <person name="Lindahl B.D."/>
            <person name="Lindquist E.A."/>
            <person name="Lipzen A."/>
            <person name="Khouja H.R."/>
            <person name="Magnuson J."/>
            <person name="Murat C."/>
            <person name="Ohm R.A."/>
            <person name="Singer S.W."/>
            <person name="Spatafora J.W."/>
            <person name="Wang M."/>
            <person name="Veneault-Fourrey C."/>
            <person name="Henrissat B."/>
            <person name="Grigoriev I.V."/>
            <person name="Martin F.M."/>
            <person name="Perotto S."/>
        </authorList>
    </citation>
    <scope>NUCLEOTIDE SEQUENCE [LARGE SCALE GENOMIC DNA]</scope>
    <source>
        <strain evidence="3 4">ATCC 22711</strain>
    </source>
</reference>
<evidence type="ECO:0000313" key="3">
    <source>
        <dbReference type="EMBL" id="PSS20006.1"/>
    </source>
</evidence>
<dbReference type="Pfam" id="PF00248">
    <property type="entry name" value="Aldo_ket_red"/>
    <property type="match status" value="1"/>
</dbReference>
<dbReference type="GO" id="GO:0005829">
    <property type="term" value="C:cytosol"/>
    <property type="evidence" value="ECO:0007669"/>
    <property type="project" value="TreeGrafter"/>
</dbReference>
<dbReference type="Gene3D" id="3.20.20.100">
    <property type="entry name" value="NADP-dependent oxidoreductase domain"/>
    <property type="match status" value="1"/>
</dbReference>
<evidence type="ECO:0000259" key="2">
    <source>
        <dbReference type="Pfam" id="PF00248"/>
    </source>
</evidence>
<dbReference type="GO" id="GO:0045290">
    <property type="term" value="F:D-arabinose 1-dehydrogenase [NAD(P)+] activity"/>
    <property type="evidence" value="ECO:0007669"/>
    <property type="project" value="InterPro"/>
</dbReference>
<dbReference type="InterPro" id="IPR020471">
    <property type="entry name" value="AKR"/>
</dbReference>
<sequence length="389" mass="42762">MPPTQPPLANILPPLICGTATFNTQYNLDPLALPTNQIIERALSLGVRAFDTSPYYGPSEELLGNALSTPSVRAHHPRPSYILLTKVGRIGGAEFDYSPAWVRHSIQRSLQRLHTSYLDVVYCHDVEFVSPAEVLIAVQELRRIRDTTGAIRYVGISGYPVPLLCELAELVLRETGEPLDVVQSYANFTLQNTTLLTQGVQRLRRAGVSVVPNASVLGMGLLRSQGVPVGAGGDFHPAPSELRKVVMQAAEFVEGQGERLEVVAIRWGLERWAKEGAVVGGVGGLGVSVMGVSNLEELEETMRVWNSVLDGLPGREGSVDQEKREWSIQRRKHIASLAKGVWEILGKWKDYSWPSPDENYVNIRLVKGVTEGIVSTPILQDDMSKISRL</sequence>
<evidence type="ECO:0000256" key="1">
    <source>
        <dbReference type="ARBA" id="ARBA00023002"/>
    </source>
</evidence>
<dbReference type="AlphaFoldDB" id="A0A2T3B2Y6"/>
<feature type="domain" description="NADP-dependent oxidoreductase" evidence="2">
    <location>
        <begin position="14"/>
        <end position="310"/>
    </location>
</feature>
<keyword evidence="1" id="KW-0560">Oxidoreductase</keyword>
<keyword evidence="4" id="KW-1185">Reference proteome</keyword>
<dbReference type="FunFam" id="3.20.20.100:FF:000037">
    <property type="entry name" value="L-galactose dehydrogenase (L-GalDH)"/>
    <property type="match status" value="1"/>
</dbReference>
<dbReference type="InParanoid" id="A0A2T3B2Y6"/>
<proteinExistence type="predicted"/>
<dbReference type="OrthoDB" id="5286008at2759"/>
<dbReference type="FunCoup" id="A0A2T3B2Y6">
    <property type="interactions" value="191"/>
</dbReference>
<dbReference type="RefSeq" id="XP_024721276.1">
    <property type="nucleotide sequence ID" value="XM_024860616.1"/>
</dbReference>